<dbReference type="AlphaFoldDB" id="A0A485A9C1"/>
<evidence type="ECO:0000313" key="2">
    <source>
        <dbReference type="Proteomes" id="UP000345637"/>
    </source>
</evidence>
<dbReference type="Pfam" id="PF04404">
    <property type="entry name" value="ERF"/>
    <property type="match status" value="1"/>
</dbReference>
<evidence type="ECO:0000313" key="1">
    <source>
        <dbReference type="EMBL" id="VFS57462.1"/>
    </source>
</evidence>
<gene>
    <name evidence="1" type="ORF">NCTC12998_00521</name>
</gene>
<protein>
    <submittedName>
        <fullName evidence="1">Uncharacterized protein</fullName>
    </submittedName>
</protein>
<dbReference type="Proteomes" id="UP000345637">
    <property type="component" value="Unassembled WGS sequence"/>
</dbReference>
<accession>A0A485A9C1</accession>
<dbReference type="InterPro" id="IPR007499">
    <property type="entry name" value="ERF_bacteria_virus"/>
</dbReference>
<reference evidence="1 2" key="1">
    <citation type="submission" date="2019-03" db="EMBL/GenBank/DDBJ databases">
        <authorList>
            <consortium name="Pathogen Informatics"/>
        </authorList>
    </citation>
    <scope>NUCLEOTIDE SEQUENCE [LARGE SCALE GENOMIC DNA]</scope>
    <source>
        <strain evidence="1 2">NCTC12998</strain>
    </source>
</reference>
<organism evidence="1 2">
    <name type="scientific">Raoultella planticola</name>
    <name type="common">Klebsiella planticola</name>
    <dbReference type="NCBI Taxonomy" id="575"/>
    <lineage>
        <taxon>Bacteria</taxon>
        <taxon>Pseudomonadati</taxon>
        <taxon>Pseudomonadota</taxon>
        <taxon>Gammaproteobacteria</taxon>
        <taxon>Enterobacterales</taxon>
        <taxon>Enterobacteriaceae</taxon>
        <taxon>Klebsiella/Raoultella group</taxon>
        <taxon>Raoultella</taxon>
    </lineage>
</organism>
<sequence>MTEKKVYAAISAVAGELAEKGISKEKKQGSQVNYAFRGIDDVYNALAPALVKHKLLILPRCTERSSCERTSKSGGALFLRNRPG</sequence>
<name>A0A485A9C1_RAOPL</name>
<dbReference type="EMBL" id="CAADJE010000009">
    <property type="protein sequence ID" value="VFS57462.1"/>
    <property type="molecule type" value="Genomic_DNA"/>
</dbReference>
<proteinExistence type="predicted"/>